<accession>A0A4Y3N6D8</accession>
<organism evidence="1 2">
    <name type="scientific">Paenarthrobacter aurescens</name>
    <name type="common">Arthrobacter aurescens</name>
    <dbReference type="NCBI Taxonomy" id="43663"/>
    <lineage>
        <taxon>Bacteria</taxon>
        <taxon>Bacillati</taxon>
        <taxon>Actinomycetota</taxon>
        <taxon>Actinomycetes</taxon>
        <taxon>Micrococcales</taxon>
        <taxon>Micrococcaceae</taxon>
        <taxon>Paenarthrobacter</taxon>
    </lineage>
</organism>
<dbReference type="AlphaFoldDB" id="A0A4Y3N6D8"/>
<keyword evidence="2" id="KW-1185">Reference proteome</keyword>
<dbReference type="EMBL" id="BJMD01000001">
    <property type="protein sequence ID" value="GEB17434.1"/>
    <property type="molecule type" value="Genomic_DNA"/>
</dbReference>
<dbReference type="InterPro" id="IPR018742">
    <property type="entry name" value="DUF2290"/>
</dbReference>
<dbReference type="Pfam" id="PF10053">
    <property type="entry name" value="DUF2290"/>
    <property type="match status" value="1"/>
</dbReference>
<proteinExistence type="predicted"/>
<gene>
    <name evidence="1" type="ORF">AAU01_01890</name>
</gene>
<reference evidence="1 2" key="1">
    <citation type="submission" date="2019-06" db="EMBL/GenBank/DDBJ databases">
        <title>Whole genome shotgun sequence of Paenarthrobacter aurescens NBRC 12136.</title>
        <authorList>
            <person name="Hosoyama A."/>
            <person name="Uohara A."/>
            <person name="Ohji S."/>
            <person name="Ichikawa N."/>
        </authorList>
    </citation>
    <scope>NUCLEOTIDE SEQUENCE [LARGE SCALE GENOMIC DNA]</scope>
    <source>
        <strain evidence="1 2">NBRC 12136</strain>
    </source>
</reference>
<evidence type="ECO:0000313" key="1">
    <source>
        <dbReference type="EMBL" id="GEB17434.1"/>
    </source>
</evidence>
<dbReference type="Proteomes" id="UP000317715">
    <property type="component" value="Unassembled WGS sequence"/>
</dbReference>
<sequence length="222" mass="24943">MPTELDSREIVREINRLTTDLVATGLLDDQNWPTAKTHQGIDYVSVPTSVGSAVLKYKSYANLYSEVREGRAFNLLFLDGAMLQMDYEFRGSNIVRHRLSFFPSPDLLEYQTAPDTYFNEQLFSDIVGPQVHPVALRLDFDAREGVSQNILHPTSHMTLGQYSNCRIPITGPVSPGVFLDFIVRSFYWTPSVTTPVIISDSVFASGATITEDERRVLHIALP</sequence>
<name>A0A4Y3N6D8_PAEAU</name>
<comment type="caution">
    <text evidence="1">The sequence shown here is derived from an EMBL/GenBank/DDBJ whole genome shotgun (WGS) entry which is preliminary data.</text>
</comment>
<dbReference type="RefSeq" id="WP_303446774.1">
    <property type="nucleotide sequence ID" value="NZ_BAAAWK010000001.1"/>
</dbReference>
<evidence type="ECO:0008006" key="3">
    <source>
        <dbReference type="Google" id="ProtNLM"/>
    </source>
</evidence>
<protein>
    <recommendedName>
        <fullName evidence="3">DUF2290 domain-containing protein</fullName>
    </recommendedName>
</protein>
<evidence type="ECO:0000313" key="2">
    <source>
        <dbReference type="Proteomes" id="UP000317715"/>
    </source>
</evidence>